<evidence type="ECO:0000256" key="1">
    <source>
        <dbReference type="ARBA" id="ARBA00001974"/>
    </source>
</evidence>
<feature type="domain" description="FAD-binding" evidence="6">
    <location>
        <begin position="4"/>
        <end position="333"/>
    </location>
</feature>
<proteinExistence type="predicted"/>
<dbReference type="InterPro" id="IPR036188">
    <property type="entry name" value="FAD/NAD-bd_sf"/>
</dbReference>
<name>A0ABW4KF22_9HYPH</name>
<keyword evidence="2" id="KW-0285">Flavoprotein</keyword>
<keyword evidence="8" id="KW-1185">Reference proteome</keyword>
<dbReference type="EMBL" id="JBHUER010000013">
    <property type="protein sequence ID" value="MFD1704938.1"/>
    <property type="molecule type" value="Genomic_DNA"/>
</dbReference>
<evidence type="ECO:0000256" key="3">
    <source>
        <dbReference type="ARBA" id="ARBA00022827"/>
    </source>
</evidence>
<protein>
    <submittedName>
        <fullName evidence="7">FAD-dependent monooxygenase</fullName>
    </submittedName>
</protein>
<evidence type="ECO:0000256" key="2">
    <source>
        <dbReference type="ARBA" id="ARBA00022630"/>
    </source>
</evidence>
<organism evidence="7 8">
    <name type="scientific">Methylopila henanensis</name>
    <dbReference type="NCBI Taxonomy" id="873516"/>
    <lineage>
        <taxon>Bacteria</taxon>
        <taxon>Pseudomonadati</taxon>
        <taxon>Pseudomonadota</taxon>
        <taxon>Alphaproteobacteria</taxon>
        <taxon>Hyphomicrobiales</taxon>
        <taxon>Methylopilaceae</taxon>
        <taxon>Methylopila</taxon>
    </lineage>
</organism>
<evidence type="ECO:0000256" key="4">
    <source>
        <dbReference type="ARBA" id="ARBA00023002"/>
    </source>
</evidence>
<dbReference type="InterPro" id="IPR002938">
    <property type="entry name" value="FAD-bd"/>
</dbReference>
<dbReference type="InterPro" id="IPR050493">
    <property type="entry name" value="FAD-dep_Monooxygenase_BioMet"/>
</dbReference>
<reference evidence="8" key="1">
    <citation type="journal article" date="2019" name="Int. J. Syst. Evol. Microbiol.">
        <title>The Global Catalogue of Microorganisms (GCM) 10K type strain sequencing project: providing services to taxonomists for standard genome sequencing and annotation.</title>
        <authorList>
            <consortium name="The Broad Institute Genomics Platform"/>
            <consortium name="The Broad Institute Genome Sequencing Center for Infectious Disease"/>
            <person name="Wu L."/>
            <person name="Ma J."/>
        </authorList>
    </citation>
    <scope>NUCLEOTIDE SEQUENCE [LARGE SCALE GENOMIC DNA]</scope>
    <source>
        <strain evidence="8">KCTC 23707</strain>
    </source>
</reference>
<gene>
    <name evidence="7" type="ORF">ACFSCV_18175</name>
</gene>
<keyword evidence="5 7" id="KW-0503">Monooxygenase</keyword>
<dbReference type="SUPFAM" id="SSF54373">
    <property type="entry name" value="FAD-linked reductases, C-terminal domain"/>
    <property type="match status" value="1"/>
</dbReference>
<keyword evidence="3" id="KW-0274">FAD</keyword>
<keyword evidence="4" id="KW-0560">Oxidoreductase</keyword>
<evidence type="ECO:0000313" key="7">
    <source>
        <dbReference type="EMBL" id="MFD1704938.1"/>
    </source>
</evidence>
<dbReference type="PANTHER" id="PTHR13789">
    <property type="entry name" value="MONOOXYGENASE"/>
    <property type="match status" value="1"/>
</dbReference>
<comment type="caution">
    <text evidence="7">The sequence shown here is derived from an EMBL/GenBank/DDBJ whole genome shotgun (WGS) entry which is preliminary data.</text>
</comment>
<dbReference type="Gene3D" id="3.50.50.60">
    <property type="entry name" value="FAD/NAD(P)-binding domain"/>
    <property type="match status" value="1"/>
</dbReference>
<dbReference type="RefSeq" id="WP_378800988.1">
    <property type="nucleotide sequence ID" value="NZ_JBHUER010000013.1"/>
</dbReference>
<sequence length="381" mass="39371">MAPPVLVAGAGIGGLTLALALARRGAPSEIFERAAVLDEIGAGVQLAPNASRALDALGLGPALDAVAVRPEGVFVVDAPRGRRLKEIPLGLRAERRWGAPYRVVHRADLQAVLLAAVLAEPSATITLGATVTAAEETADGAALVFDRDGAPDRREGAVVVGADGLRSVVRDAVKLPRAVRETGLVAARAIVPAAALPEAFPVSHVSVWLGPGAHMVVYPVRGGREANVVLIGAVGDAAPDARVARWAEPARALVAAADRWTDWPLFDRAPAPRLRRGRVALIGDAAHATLPSLGQGAAFAIEDAVVLARLIAAGGPDPLAAYETARIMRAMRLPEASRRQIAIDHMGGLAARARNLALAAAPTGALLGGLDWIYGWRDAEG</sequence>
<dbReference type="PANTHER" id="PTHR13789:SF318">
    <property type="entry name" value="GERANYLGERANYL DIPHOSPHATE REDUCTASE"/>
    <property type="match status" value="1"/>
</dbReference>
<evidence type="ECO:0000313" key="8">
    <source>
        <dbReference type="Proteomes" id="UP001597308"/>
    </source>
</evidence>
<evidence type="ECO:0000256" key="5">
    <source>
        <dbReference type="ARBA" id="ARBA00023033"/>
    </source>
</evidence>
<comment type="cofactor">
    <cofactor evidence="1">
        <name>FAD</name>
        <dbReference type="ChEBI" id="CHEBI:57692"/>
    </cofactor>
</comment>
<dbReference type="PRINTS" id="PR00420">
    <property type="entry name" value="RNGMNOXGNASE"/>
</dbReference>
<evidence type="ECO:0000259" key="6">
    <source>
        <dbReference type="Pfam" id="PF01494"/>
    </source>
</evidence>
<accession>A0ABW4KF22</accession>
<dbReference type="SUPFAM" id="SSF51905">
    <property type="entry name" value="FAD/NAD(P)-binding domain"/>
    <property type="match status" value="1"/>
</dbReference>
<dbReference type="GO" id="GO:0004497">
    <property type="term" value="F:monooxygenase activity"/>
    <property type="evidence" value="ECO:0007669"/>
    <property type="project" value="UniProtKB-KW"/>
</dbReference>
<dbReference type="Proteomes" id="UP001597308">
    <property type="component" value="Unassembled WGS sequence"/>
</dbReference>
<dbReference type="Pfam" id="PF01494">
    <property type="entry name" value="FAD_binding_3"/>
    <property type="match status" value="1"/>
</dbReference>